<keyword evidence="7 9" id="KW-0675">Receptor</keyword>
<feature type="transmembrane region" description="Helical" evidence="10">
    <location>
        <begin position="192"/>
        <end position="213"/>
    </location>
</feature>
<dbReference type="STRING" id="52904.ENSSMAP00000016065"/>
<evidence type="ECO:0000256" key="8">
    <source>
        <dbReference type="ARBA" id="ARBA00023224"/>
    </source>
</evidence>
<organism evidence="12 14">
    <name type="scientific">Scophthalmus maximus</name>
    <name type="common">Turbot</name>
    <name type="synonym">Psetta maxima</name>
    <dbReference type="NCBI Taxonomy" id="52904"/>
    <lineage>
        <taxon>Eukaryota</taxon>
        <taxon>Metazoa</taxon>
        <taxon>Chordata</taxon>
        <taxon>Craniata</taxon>
        <taxon>Vertebrata</taxon>
        <taxon>Euteleostomi</taxon>
        <taxon>Actinopterygii</taxon>
        <taxon>Neopterygii</taxon>
        <taxon>Teleostei</taxon>
        <taxon>Neoteleostei</taxon>
        <taxon>Acanthomorphata</taxon>
        <taxon>Carangaria</taxon>
        <taxon>Pleuronectiformes</taxon>
        <taxon>Pleuronectoidei</taxon>
        <taxon>Scophthalmidae</taxon>
        <taxon>Scophthalmus</taxon>
    </lineage>
</organism>
<dbReference type="PANTHER" id="PTHR24249">
    <property type="entry name" value="HISTAMINE RECEPTOR-RELATED G-PROTEIN COUPLED RECEPTOR"/>
    <property type="match status" value="1"/>
</dbReference>
<dbReference type="PROSITE" id="PS00237">
    <property type="entry name" value="G_PROTEIN_RECEP_F1_1"/>
    <property type="match status" value="1"/>
</dbReference>
<dbReference type="EMBL" id="CP026256">
    <property type="protein sequence ID" value="AWP13582.1"/>
    <property type="molecule type" value="Genomic_DNA"/>
</dbReference>
<comment type="similarity">
    <text evidence="9">Belongs to the G-protein coupled receptor 1 family.</text>
</comment>
<keyword evidence="4 10" id="KW-1133">Transmembrane helix</keyword>
<evidence type="ECO:0000256" key="4">
    <source>
        <dbReference type="ARBA" id="ARBA00022989"/>
    </source>
</evidence>
<evidence type="ECO:0000313" key="15">
    <source>
        <dbReference type="Proteomes" id="UP000438429"/>
    </source>
</evidence>
<dbReference type="InterPro" id="IPR017452">
    <property type="entry name" value="GPCR_Rhodpsn_7TM"/>
</dbReference>
<dbReference type="InterPro" id="IPR000276">
    <property type="entry name" value="GPCR_Rhodpsn"/>
</dbReference>
<protein>
    <submittedName>
        <fullName evidence="12">Putative trace amine-associated receptor 4-like</fullName>
    </submittedName>
</protein>
<keyword evidence="2" id="KW-1003">Cell membrane</keyword>
<evidence type="ECO:0000256" key="5">
    <source>
        <dbReference type="ARBA" id="ARBA00023040"/>
    </source>
</evidence>
<evidence type="ECO:0000256" key="1">
    <source>
        <dbReference type="ARBA" id="ARBA00004651"/>
    </source>
</evidence>
<feature type="transmembrane region" description="Helical" evidence="10">
    <location>
        <begin position="151"/>
        <end position="172"/>
    </location>
</feature>
<evidence type="ECO:0000256" key="3">
    <source>
        <dbReference type="ARBA" id="ARBA00022692"/>
    </source>
</evidence>
<dbReference type="PROSITE" id="PS50262">
    <property type="entry name" value="G_PROTEIN_RECEP_F1_2"/>
    <property type="match status" value="1"/>
</dbReference>
<dbReference type="EMBL" id="VEVO01000019">
    <property type="protein sequence ID" value="KAF0026870.1"/>
    <property type="molecule type" value="Genomic_DNA"/>
</dbReference>
<evidence type="ECO:0000256" key="6">
    <source>
        <dbReference type="ARBA" id="ARBA00023136"/>
    </source>
</evidence>
<dbReference type="GO" id="GO:0005886">
    <property type="term" value="C:plasma membrane"/>
    <property type="evidence" value="ECO:0007669"/>
    <property type="project" value="UniProtKB-SubCell"/>
</dbReference>
<dbReference type="AlphaFoldDB" id="A0A2U9CFE4"/>
<reference evidence="12 14" key="1">
    <citation type="submission" date="2017-12" db="EMBL/GenBank/DDBJ databases">
        <title>Integrating genomic resources of turbot (Scophthalmus maximus) in depth evaluation of genetic and physical mapping variation across individuals.</title>
        <authorList>
            <person name="Martinez P."/>
        </authorList>
    </citation>
    <scope>NUCLEOTIDE SEQUENCE [LARGE SCALE GENOMIC DNA]</scope>
</reference>
<feature type="domain" description="G-protein coupled receptors family 1 profile" evidence="11">
    <location>
        <begin position="93"/>
        <end position="336"/>
    </location>
</feature>
<dbReference type="Proteomes" id="UP000246464">
    <property type="component" value="Chromosome 14"/>
</dbReference>
<dbReference type="Gene3D" id="1.20.1070.10">
    <property type="entry name" value="Rhodopsin 7-helix transmembrane proteins"/>
    <property type="match status" value="1"/>
</dbReference>
<evidence type="ECO:0000313" key="14">
    <source>
        <dbReference type="Proteomes" id="UP000246464"/>
    </source>
</evidence>
<comment type="subcellular location">
    <subcellularLocation>
        <location evidence="1">Cell membrane</location>
        <topology evidence="1">Multi-pass membrane protein</topology>
    </subcellularLocation>
</comment>
<keyword evidence="3 9" id="KW-0812">Transmembrane</keyword>
<evidence type="ECO:0000256" key="2">
    <source>
        <dbReference type="ARBA" id="ARBA00022475"/>
    </source>
</evidence>
<dbReference type="PRINTS" id="PR00237">
    <property type="entry name" value="GPCRRHODOPSN"/>
</dbReference>
<feature type="transmembrane region" description="Helical" evidence="10">
    <location>
        <begin position="283"/>
        <end position="301"/>
    </location>
</feature>
<evidence type="ECO:0000256" key="7">
    <source>
        <dbReference type="ARBA" id="ARBA00023170"/>
    </source>
</evidence>
<dbReference type="PANTHER" id="PTHR24249:SF381">
    <property type="entry name" value="TRACE AMINE ASSOCIATED RECEPTOR 19P-RELATED"/>
    <property type="match status" value="1"/>
</dbReference>
<evidence type="ECO:0000313" key="12">
    <source>
        <dbReference type="EMBL" id="AWP13582.1"/>
    </source>
</evidence>
<keyword evidence="14" id="KW-1185">Reference proteome</keyword>
<dbReference type="Proteomes" id="UP000438429">
    <property type="component" value="Unassembled WGS sequence"/>
</dbReference>
<feature type="transmembrane region" description="Helical" evidence="10">
    <location>
        <begin position="31"/>
        <end position="53"/>
    </location>
</feature>
<proteinExistence type="inferred from homology"/>
<evidence type="ECO:0000256" key="10">
    <source>
        <dbReference type="SAM" id="Phobius"/>
    </source>
</evidence>
<feature type="transmembrane region" description="Helical" evidence="10">
    <location>
        <begin position="243"/>
        <end position="262"/>
    </location>
</feature>
<dbReference type="InterPro" id="IPR050569">
    <property type="entry name" value="TAAR"/>
</dbReference>
<keyword evidence="5 9" id="KW-0297">G-protein coupled receptor</keyword>
<reference evidence="13 15" key="2">
    <citation type="submission" date="2019-06" db="EMBL/GenBank/DDBJ databases">
        <title>Draft genomes of female and male turbot (Scophthalmus maximus).</title>
        <authorList>
            <person name="Xu H."/>
            <person name="Xu X.-W."/>
            <person name="Shao C."/>
            <person name="Chen S."/>
        </authorList>
    </citation>
    <scope>NUCLEOTIDE SEQUENCE [LARGE SCALE GENOMIC DNA]</scope>
    <source>
        <strain evidence="13">Ysfricsl-2016a</strain>
        <tissue evidence="13">Blood</tissue>
    </source>
</reference>
<name>A0A2U9CFE4_SCOMX</name>
<evidence type="ECO:0000259" key="11">
    <source>
        <dbReference type="PROSITE" id="PS50262"/>
    </source>
</evidence>
<feature type="transmembrane region" description="Helical" evidence="10">
    <location>
        <begin position="114"/>
        <end position="145"/>
    </location>
</feature>
<gene>
    <name evidence="13" type="ORF">F2P81_021607</name>
    <name evidence="12" type="ORF">SMAX5B_004767</name>
</gene>
<evidence type="ECO:0000313" key="13">
    <source>
        <dbReference type="EMBL" id="KAF0026870.1"/>
    </source>
</evidence>
<dbReference type="SUPFAM" id="SSF81321">
    <property type="entry name" value="Family A G protein-coupled receptor-like"/>
    <property type="match status" value="1"/>
</dbReference>
<dbReference type="GO" id="GO:0001594">
    <property type="term" value="F:trace-amine receptor activity"/>
    <property type="evidence" value="ECO:0007669"/>
    <property type="project" value="TreeGrafter"/>
</dbReference>
<dbReference type="OrthoDB" id="10042731at2759"/>
<sequence>MTQTTEGAELCFPQLLNSSCRKPEPPRSEALLVYILLFVISLLTTVLNLLVIISISHFRHVNLHTHCAVLRFKMTFAKLCYHKLNWLLVDIIGNHINKDDVFCHRRELHTPTNLLLLSLAVSDFLVGLLVMPVEILMTLSCWVLADLICPVYYLLPFIILCSSVVNMVLISCDRYVAICYPLHYPARVTPKVSTVCVILCWVYSVIYSVLILFDNLKHPGRYNSCHGECVVHISGTVDLVVNFLVPVSIIILANGRVFVVAVSQARAMKTNVKVRVKKSELKAAKTLGVLIVVFLMCYSPFYSVALTGHDIFVGSSVEVFMVFLMYFNSCLNPIIYALFYPWFKKTTRLIVTLQILKANSCGAKLL</sequence>
<keyword evidence="8 9" id="KW-0807">Transducer</keyword>
<feature type="transmembrane region" description="Helical" evidence="10">
    <location>
        <begin position="321"/>
        <end position="343"/>
    </location>
</feature>
<evidence type="ECO:0000256" key="9">
    <source>
        <dbReference type="RuleBase" id="RU000688"/>
    </source>
</evidence>
<accession>A0A2U9CFE4</accession>
<dbReference type="Pfam" id="PF00001">
    <property type="entry name" value="7tm_1"/>
    <property type="match status" value="1"/>
</dbReference>
<keyword evidence="6 10" id="KW-0472">Membrane</keyword>